<sequence>MPDPMLRRAARVLILDQDERVLLCRLDLTSEGGPVVWAAPGGGIEPGESGRTALRRELDEEIGFDLRGEPAHVWRQAAVGPRYAPGYDGVRNDYYVVRTESFEPRGALTDERLAAEFITRFRWWSVAEIAAYRGTEVFSPRALADLLGSLLADGLPARPLLLGL</sequence>
<dbReference type="GO" id="GO:0016787">
    <property type="term" value="F:hydrolase activity"/>
    <property type="evidence" value="ECO:0007669"/>
    <property type="project" value="UniProtKB-KW"/>
</dbReference>
<proteinExistence type="inferred from homology"/>
<accession>A0A5S4GXQ1</accession>
<evidence type="ECO:0000256" key="3">
    <source>
        <dbReference type="ARBA" id="ARBA00022801"/>
    </source>
</evidence>
<gene>
    <name evidence="6" type="ORF">ETD85_07995</name>
</gene>
<dbReference type="Proteomes" id="UP000306628">
    <property type="component" value="Unassembled WGS sequence"/>
</dbReference>
<dbReference type="PANTHER" id="PTHR43046">
    <property type="entry name" value="GDP-MANNOSE MANNOSYL HYDROLASE"/>
    <property type="match status" value="1"/>
</dbReference>
<dbReference type="AlphaFoldDB" id="A0A5S4GXQ1"/>
<dbReference type="InterPro" id="IPR000086">
    <property type="entry name" value="NUDIX_hydrolase_dom"/>
</dbReference>
<dbReference type="PANTHER" id="PTHR43046:SF14">
    <property type="entry name" value="MUTT_NUDIX FAMILY PROTEIN"/>
    <property type="match status" value="1"/>
</dbReference>
<keyword evidence="3 4" id="KW-0378">Hydrolase</keyword>
<reference evidence="6 7" key="1">
    <citation type="submission" date="2019-05" db="EMBL/GenBank/DDBJ databases">
        <title>Draft genome sequence of Nonomuraea zeae DSM 100528.</title>
        <authorList>
            <person name="Saricaoglu S."/>
            <person name="Isik K."/>
        </authorList>
    </citation>
    <scope>NUCLEOTIDE SEQUENCE [LARGE SCALE GENOMIC DNA]</scope>
    <source>
        <strain evidence="6 7">DSM 100528</strain>
    </source>
</reference>
<dbReference type="SUPFAM" id="SSF55811">
    <property type="entry name" value="Nudix"/>
    <property type="match status" value="1"/>
</dbReference>
<feature type="domain" description="Nudix hydrolase" evidence="5">
    <location>
        <begin position="5"/>
        <end position="149"/>
    </location>
</feature>
<dbReference type="OrthoDB" id="4458448at2"/>
<dbReference type="InterPro" id="IPR015797">
    <property type="entry name" value="NUDIX_hydrolase-like_dom_sf"/>
</dbReference>
<comment type="caution">
    <text evidence="6">The sequence shown here is derived from an EMBL/GenBank/DDBJ whole genome shotgun (WGS) entry which is preliminary data.</text>
</comment>
<evidence type="ECO:0000256" key="2">
    <source>
        <dbReference type="ARBA" id="ARBA00005582"/>
    </source>
</evidence>
<dbReference type="RefSeq" id="WP_138688972.1">
    <property type="nucleotide sequence ID" value="NZ_JBHSAZ010000002.1"/>
</dbReference>
<evidence type="ECO:0000256" key="1">
    <source>
        <dbReference type="ARBA" id="ARBA00001946"/>
    </source>
</evidence>
<dbReference type="Pfam" id="PF00293">
    <property type="entry name" value="NUDIX"/>
    <property type="match status" value="1"/>
</dbReference>
<organism evidence="6 7">
    <name type="scientific">Nonomuraea zeae</name>
    <dbReference type="NCBI Taxonomy" id="1642303"/>
    <lineage>
        <taxon>Bacteria</taxon>
        <taxon>Bacillati</taxon>
        <taxon>Actinomycetota</taxon>
        <taxon>Actinomycetes</taxon>
        <taxon>Streptosporangiales</taxon>
        <taxon>Streptosporangiaceae</taxon>
        <taxon>Nonomuraea</taxon>
    </lineage>
</organism>
<comment type="cofactor">
    <cofactor evidence="1">
        <name>Mg(2+)</name>
        <dbReference type="ChEBI" id="CHEBI:18420"/>
    </cofactor>
</comment>
<name>A0A5S4GXQ1_9ACTN</name>
<protein>
    <submittedName>
        <fullName evidence="6">NUDIX domain-containing protein</fullName>
    </submittedName>
</protein>
<dbReference type="PRINTS" id="PR00502">
    <property type="entry name" value="NUDIXFAMILY"/>
</dbReference>
<dbReference type="InterPro" id="IPR020476">
    <property type="entry name" value="Nudix_hydrolase"/>
</dbReference>
<dbReference type="PROSITE" id="PS51462">
    <property type="entry name" value="NUDIX"/>
    <property type="match status" value="1"/>
</dbReference>
<evidence type="ECO:0000259" key="5">
    <source>
        <dbReference type="PROSITE" id="PS51462"/>
    </source>
</evidence>
<dbReference type="PROSITE" id="PS00893">
    <property type="entry name" value="NUDIX_BOX"/>
    <property type="match status" value="1"/>
</dbReference>
<keyword evidence="7" id="KW-1185">Reference proteome</keyword>
<comment type="similarity">
    <text evidence="2 4">Belongs to the Nudix hydrolase family.</text>
</comment>
<dbReference type="CDD" id="cd04685">
    <property type="entry name" value="NUDIX_Hydrolase"/>
    <property type="match status" value="1"/>
</dbReference>
<dbReference type="Gene3D" id="3.90.79.10">
    <property type="entry name" value="Nucleoside Triphosphate Pyrophosphohydrolase"/>
    <property type="match status" value="1"/>
</dbReference>
<dbReference type="EMBL" id="VCKX01000017">
    <property type="protein sequence ID" value="TMR37291.1"/>
    <property type="molecule type" value="Genomic_DNA"/>
</dbReference>
<evidence type="ECO:0000313" key="7">
    <source>
        <dbReference type="Proteomes" id="UP000306628"/>
    </source>
</evidence>
<evidence type="ECO:0000313" key="6">
    <source>
        <dbReference type="EMBL" id="TMR37291.1"/>
    </source>
</evidence>
<dbReference type="InterPro" id="IPR020084">
    <property type="entry name" value="NUDIX_hydrolase_CS"/>
</dbReference>
<evidence type="ECO:0000256" key="4">
    <source>
        <dbReference type="RuleBase" id="RU003476"/>
    </source>
</evidence>